<dbReference type="UniPathway" id="UPA00028">
    <property type="reaction ID" value="UER00005"/>
</dbReference>
<reference evidence="9 10" key="1">
    <citation type="submission" date="2016-10" db="EMBL/GenBank/DDBJ databases">
        <authorList>
            <person name="de Groot N.N."/>
        </authorList>
    </citation>
    <scope>NUCLEOTIDE SEQUENCE [LARGE SCALE GENOMIC DNA]</scope>
    <source>
        <strain evidence="9 10">DSM 7343</strain>
    </source>
</reference>
<dbReference type="InterPro" id="IPR003721">
    <property type="entry name" value="Pantoate_ligase"/>
</dbReference>
<dbReference type="PANTHER" id="PTHR21299:SF1">
    <property type="entry name" value="PANTOATE--BETA-ALANINE LIGASE"/>
    <property type="match status" value="1"/>
</dbReference>
<dbReference type="AlphaFoldDB" id="A0A1H3YXU5"/>
<dbReference type="GO" id="GO:0015940">
    <property type="term" value="P:pantothenate biosynthetic process"/>
    <property type="evidence" value="ECO:0007669"/>
    <property type="project" value="UniProtKB-UniRule"/>
</dbReference>
<dbReference type="NCBIfam" id="TIGR00018">
    <property type="entry name" value="panC"/>
    <property type="match status" value="1"/>
</dbReference>
<keyword evidence="3 8" id="KW-0436">Ligase</keyword>
<comment type="miscellaneous">
    <text evidence="8">The reaction proceeds by a bi uni uni bi ping pong mechanism.</text>
</comment>
<keyword evidence="6 8" id="KW-0067">ATP-binding</keyword>
<evidence type="ECO:0000256" key="2">
    <source>
        <dbReference type="ARBA" id="ARBA00009256"/>
    </source>
</evidence>
<dbReference type="GO" id="GO:0004592">
    <property type="term" value="F:pantoate-beta-alanine ligase activity"/>
    <property type="evidence" value="ECO:0007669"/>
    <property type="project" value="UniProtKB-UniRule"/>
</dbReference>
<evidence type="ECO:0000256" key="6">
    <source>
        <dbReference type="ARBA" id="ARBA00022840"/>
    </source>
</evidence>
<dbReference type="EC" id="6.3.2.1" evidence="8"/>
<feature type="binding site" evidence="8">
    <location>
        <begin position="147"/>
        <end position="150"/>
    </location>
    <ligand>
        <name>ATP</name>
        <dbReference type="ChEBI" id="CHEBI:30616"/>
    </ligand>
</feature>
<keyword evidence="10" id="KW-1185">Reference proteome</keyword>
<evidence type="ECO:0000313" key="9">
    <source>
        <dbReference type="EMBL" id="SEA15884.1"/>
    </source>
</evidence>
<dbReference type="OrthoDB" id="9773087at2"/>
<gene>
    <name evidence="8" type="primary">panC</name>
    <name evidence="9" type="ORF">SAMN05660420_01420</name>
</gene>
<feature type="binding site" evidence="8">
    <location>
        <position position="61"/>
    </location>
    <ligand>
        <name>(R)-pantoate</name>
        <dbReference type="ChEBI" id="CHEBI:15980"/>
    </ligand>
</feature>
<keyword evidence="8" id="KW-0963">Cytoplasm</keyword>
<dbReference type="SUPFAM" id="SSF52374">
    <property type="entry name" value="Nucleotidylyl transferase"/>
    <property type="match status" value="1"/>
</dbReference>
<feature type="binding site" evidence="8">
    <location>
        <position position="153"/>
    </location>
    <ligand>
        <name>(R)-pantoate</name>
        <dbReference type="ChEBI" id="CHEBI:15980"/>
    </ligand>
</feature>
<sequence>MDIINTIDELDKRVVAAQEAGQKIAYVPTMGFLHQGHLSLLKEGRKRGDLLILSIFVNPTQFGEGEDFEDYPRDLQQDSAVAQAAGVDIIFAPTAKEMYPAGYATYVNVEGITETLCGASRPGHFQGVCTVVSKFFNLVQPQVAIFGNKDFQQLTVIKRMVKDLHIPVEIVGVPIFREEDGLAMSSRNLYLQPQQRKQALVLSRSLAQAQELVAQGETDSAVIIAQLKAEIERQPDARIDYIKVCHQLTLKDQEIVDADSVLFLAVYIGTTRLIDNAYLVSDHD</sequence>
<feature type="binding site" evidence="8">
    <location>
        <position position="61"/>
    </location>
    <ligand>
        <name>beta-alanine</name>
        <dbReference type="ChEBI" id="CHEBI:57966"/>
    </ligand>
</feature>
<comment type="pathway">
    <text evidence="1 8">Cofactor biosynthesis; (R)-pantothenate biosynthesis; (R)-pantothenate from (R)-pantoate and beta-alanine: step 1/1.</text>
</comment>
<dbReference type="Proteomes" id="UP000199409">
    <property type="component" value="Unassembled WGS sequence"/>
</dbReference>
<name>A0A1H3YXU5_9BACT</name>
<dbReference type="RefSeq" id="WP_092346139.1">
    <property type="nucleotide sequence ID" value="NZ_FNQN01000003.1"/>
</dbReference>
<evidence type="ECO:0000256" key="5">
    <source>
        <dbReference type="ARBA" id="ARBA00022741"/>
    </source>
</evidence>
<dbReference type="InterPro" id="IPR014729">
    <property type="entry name" value="Rossmann-like_a/b/a_fold"/>
</dbReference>
<dbReference type="FunFam" id="3.40.50.620:FF:000013">
    <property type="entry name" value="Pantothenate synthetase"/>
    <property type="match status" value="1"/>
</dbReference>
<comment type="subunit">
    <text evidence="8">Homodimer.</text>
</comment>
<dbReference type="InterPro" id="IPR042176">
    <property type="entry name" value="Pantoate_ligase_C"/>
</dbReference>
<dbReference type="GO" id="GO:0005829">
    <property type="term" value="C:cytosol"/>
    <property type="evidence" value="ECO:0007669"/>
    <property type="project" value="TreeGrafter"/>
</dbReference>
<comment type="function">
    <text evidence="8">Catalyzes the condensation of pantoate with beta-alanine in an ATP-dependent reaction via a pantoyl-adenylate intermediate.</text>
</comment>
<dbReference type="HAMAP" id="MF_00158">
    <property type="entry name" value="PanC"/>
    <property type="match status" value="1"/>
</dbReference>
<comment type="similarity">
    <text evidence="2 8">Belongs to the pantothenate synthetase family.</text>
</comment>
<protein>
    <recommendedName>
        <fullName evidence="8">Pantothenate synthetase</fullName>
        <shortName evidence="8">PS</shortName>
        <ecNumber evidence="8">6.3.2.1</ecNumber>
    </recommendedName>
    <alternativeName>
        <fullName evidence="8">Pantoate--beta-alanine ligase</fullName>
    </alternativeName>
    <alternativeName>
        <fullName evidence="8">Pantoate-activating enzyme</fullName>
    </alternativeName>
</protein>
<evidence type="ECO:0000256" key="3">
    <source>
        <dbReference type="ARBA" id="ARBA00022598"/>
    </source>
</evidence>
<keyword evidence="5 8" id="KW-0547">Nucleotide-binding</keyword>
<dbReference type="GO" id="GO:0005524">
    <property type="term" value="F:ATP binding"/>
    <property type="evidence" value="ECO:0007669"/>
    <property type="project" value="UniProtKB-KW"/>
</dbReference>
<comment type="caution">
    <text evidence="8">Lacks conserved residue(s) required for the propagation of feature annotation.</text>
</comment>
<evidence type="ECO:0000256" key="7">
    <source>
        <dbReference type="ARBA" id="ARBA00048258"/>
    </source>
</evidence>
<evidence type="ECO:0000256" key="8">
    <source>
        <dbReference type="HAMAP-Rule" id="MF_00158"/>
    </source>
</evidence>
<organism evidence="9 10">
    <name type="scientific">Desulfuromusa kysingii</name>
    <dbReference type="NCBI Taxonomy" id="37625"/>
    <lineage>
        <taxon>Bacteria</taxon>
        <taxon>Pseudomonadati</taxon>
        <taxon>Thermodesulfobacteriota</taxon>
        <taxon>Desulfuromonadia</taxon>
        <taxon>Desulfuromonadales</taxon>
        <taxon>Geopsychrobacteraceae</taxon>
        <taxon>Desulfuromusa</taxon>
    </lineage>
</organism>
<dbReference type="EMBL" id="FNQN01000003">
    <property type="protein sequence ID" value="SEA15884.1"/>
    <property type="molecule type" value="Genomic_DNA"/>
</dbReference>
<comment type="catalytic activity">
    <reaction evidence="7 8">
        <text>(R)-pantoate + beta-alanine + ATP = (R)-pantothenate + AMP + diphosphate + H(+)</text>
        <dbReference type="Rhea" id="RHEA:10912"/>
        <dbReference type="ChEBI" id="CHEBI:15378"/>
        <dbReference type="ChEBI" id="CHEBI:15980"/>
        <dbReference type="ChEBI" id="CHEBI:29032"/>
        <dbReference type="ChEBI" id="CHEBI:30616"/>
        <dbReference type="ChEBI" id="CHEBI:33019"/>
        <dbReference type="ChEBI" id="CHEBI:57966"/>
        <dbReference type="ChEBI" id="CHEBI:456215"/>
        <dbReference type="EC" id="6.3.2.1"/>
    </reaction>
</comment>
<dbReference type="Pfam" id="PF02569">
    <property type="entry name" value="Pantoate_ligase"/>
    <property type="match status" value="1"/>
</dbReference>
<dbReference type="NCBIfam" id="TIGR00125">
    <property type="entry name" value="cyt_tran_rel"/>
    <property type="match status" value="1"/>
</dbReference>
<feature type="active site" description="Proton donor" evidence="8">
    <location>
        <position position="37"/>
    </location>
</feature>
<evidence type="ECO:0000256" key="1">
    <source>
        <dbReference type="ARBA" id="ARBA00004990"/>
    </source>
</evidence>
<dbReference type="STRING" id="37625.SAMN05660420_01420"/>
<evidence type="ECO:0000256" key="4">
    <source>
        <dbReference type="ARBA" id="ARBA00022655"/>
    </source>
</evidence>
<feature type="binding site" evidence="8">
    <location>
        <begin position="30"/>
        <end position="37"/>
    </location>
    <ligand>
        <name>ATP</name>
        <dbReference type="ChEBI" id="CHEBI:30616"/>
    </ligand>
</feature>
<evidence type="ECO:0000313" key="10">
    <source>
        <dbReference type="Proteomes" id="UP000199409"/>
    </source>
</evidence>
<dbReference type="InterPro" id="IPR004821">
    <property type="entry name" value="Cyt_trans-like"/>
</dbReference>
<dbReference type="Gene3D" id="3.40.50.620">
    <property type="entry name" value="HUPs"/>
    <property type="match status" value="1"/>
</dbReference>
<keyword evidence="4 8" id="KW-0566">Pantothenate biosynthesis</keyword>
<accession>A0A1H3YXU5</accession>
<dbReference type="FunFam" id="3.30.1300.10:FF:000001">
    <property type="entry name" value="Pantothenate synthetase"/>
    <property type="match status" value="1"/>
</dbReference>
<comment type="subcellular location">
    <subcellularLocation>
        <location evidence="8">Cytoplasm</location>
    </subcellularLocation>
</comment>
<dbReference type="CDD" id="cd00560">
    <property type="entry name" value="PanC"/>
    <property type="match status" value="1"/>
</dbReference>
<dbReference type="PANTHER" id="PTHR21299">
    <property type="entry name" value="CYTIDYLATE KINASE/PANTOATE-BETA-ALANINE LIGASE"/>
    <property type="match status" value="1"/>
</dbReference>
<dbReference type="Gene3D" id="3.30.1300.10">
    <property type="entry name" value="Pantoate-beta-alanine ligase, C-terminal domain"/>
    <property type="match status" value="1"/>
</dbReference>
<feature type="binding site" evidence="8">
    <location>
        <begin position="184"/>
        <end position="187"/>
    </location>
    <ligand>
        <name>ATP</name>
        <dbReference type="ChEBI" id="CHEBI:30616"/>
    </ligand>
</feature>
<proteinExistence type="inferred from homology"/>